<feature type="domain" description="Dehydrogenase E1 component" evidence="8">
    <location>
        <begin position="35"/>
        <end position="332"/>
    </location>
</feature>
<keyword evidence="12" id="KW-1185">Reference proteome</keyword>
<evidence type="ECO:0000313" key="11">
    <source>
        <dbReference type="Proteomes" id="UP000521676"/>
    </source>
</evidence>
<dbReference type="NCBIfam" id="TIGR03182">
    <property type="entry name" value="PDH_E1_alph_y"/>
    <property type="match status" value="1"/>
</dbReference>
<name>A0A8T7LY13_9CHLR</name>
<gene>
    <name evidence="7 9" type="primary">pdhA</name>
    <name evidence="9" type="ORF">HXX08_07900</name>
    <name evidence="10" type="ORF">OZ401_000925</name>
</gene>
<comment type="catalytic activity">
    <reaction evidence="7">
        <text>N(6)-[(R)-lipoyl]-L-lysyl-[protein] + pyruvate + H(+) = N(6)-[(R)-S(8)-acetyldihydrolipoyl]-L-lysyl-[protein] + CO2</text>
        <dbReference type="Rhea" id="RHEA:19189"/>
        <dbReference type="Rhea" id="RHEA-COMP:10474"/>
        <dbReference type="Rhea" id="RHEA-COMP:10478"/>
        <dbReference type="ChEBI" id="CHEBI:15361"/>
        <dbReference type="ChEBI" id="CHEBI:15378"/>
        <dbReference type="ChEBI" id="CHEBI:16526"/>
        <dbReference type="ChEBI" id="CHEBI:83099"/>
        <dbReference type="ChEBI" id="CHEBI:83111"/>
        <dbReference type="EC" id="1.2.4.1"/>
    </reaction>
</comment>
<comment type="function">
    <text evidence="7">The pyruvate dehydrogenase complex catalyzes the overall conversion of pyruvate to acetyl-CoA and CO(2).</text>
</comment>
<protein>
    <recommendedName>
        <fullName evidence="3 7">Pyruvate dehydrogenase E1 component subunit alpha</fullName>
        <ecNumber evidence="2 7">1.2.4.1</ecNumber>
    </recommendedName>
</protein>
<dbReference type="PANTHER" id="PTHR11516">
    <property type="entry name" value="PYRUVATE DEHYDROGENASE E1 COMPONENT, ALPHA SUBUNIT BACTERIAL AND ORGANELLAR"/>
    <property type="match status" value="1"/>
</dbReference>
<dbReference type="RefSeq" id="WP_341469543.1">
    <property type="nucleotide sequence ID" value="NZ_CP128399.1"/>
</dbReference>
<dbReference type="CDD" id="cd02000">
    <property type="entry name" value="TPP_E1_PDC_ADC_BCADC"/>
    <property type="match status" value="1"/>
</dbReference>
<dbReference type="GO" id="GO:0004739">
    <property type="term" value="F:pyruvate dehydrogenase (acetyl-transferring) activity"/>
    <property type="evidence" value="ECO:0007669"/>
    <property type="project" value="UniProtKB-UniRule"/>
</dbReference>
<organism evidence="9 11">
    <name type="scientific">Candidatus Chlorohelix allophototropha</name>
    <dbReference type="NCBI Taxonomy" id="3003348"/>
    <lineage>
        <taxon>Bacteria</taxon>
        <taxon>Bacillati</taxon>
        <taxon>Chloroflexota</taxon>
        <taxon>Chloroflexia</taxon>
        <taxon>Candidatus Chloroheliales</taxon>
        <taxon>Candidatus Chloroheliaceae</taxon>
        <taxon>Candidatus Chlorohelix</taxon>
    </lineage>
</organism>
<comment type="cofactor">
    <cofactor evidence="1 7">
        <name>thiamine diphosphate</name>
        <dbReference type="ChEBI" id="CHEBI:58937"/>
    </cofactor>
</comment>
<dbReference type="EMBL" id="JACATZ010000001">
    <property type="protein sequence ID" value="NWJ45787.1"/>
    <property type="molecule type" value="Genomic_DNA"/>
</dbReference>
<reference evidence="10" key="2">
    <citation type="journal article" date="2024" name="Nature">
        <title>Anoxygenic phototroph of the Chloroflexota uses a type I reaction centre.</title>
        <authorList>
            <person name="Tsuji J.M."/>
            <person name="Shaw N.A."/>
            <person name="Nagashima S."/>
            <person name="Venkiteswaran J.J."/>
            <person name="Schiff S.L."/>
            <person name="Watanabe T."/>
            <person name="Fukui M."/>
            <person name="Hanada S."/>
            <person name="Tank M."/>
            <person name="Neufeld J.D."/>
        </authorList>
    </citation>
    <scope>NUCLEOTIDE SEQUENCE</scope>
    <source>
        <strain evidence="10">L227-S17</strain>
    </source>
</reference>
<dbReference type="PANTHER" id="PTHR11516:SF60">
    <property type="entry name" value="PYRUVATE DEHYDROGENASE E1 COMPONENT SUBUNIT ALPHA"/>
    <property type="match status" value="1"/>
</dbReference>
<evidence type="ECO:0000259" key="8">
    <source>
        <dbReference type="Pfam" id="PF00676"/>
    </source>
</evidence>
<dbReference type="AlphaFoldDB" id="A0A8T7LY13"/>
<evidence type="ECO:0000256" key="2">
    <source>
        <dbReference type="ARBA" id="ARBA00012281"/>
    </source>
</evidence>
<proteinExistence type="predicted"/>
<dbReference type="InterPro" id="IPR050642">
    <property type="entry name" value="PDH_E1_Alpha_Subunit"/>
</dbReference>
<dbReference type="Gene3D" id="3.40.50.970">
    <property type="match status" value="1"/>
</dbReference>
<dbReference type="InterPro" id="IPR001017">
    <property type="entry name" value="DH_E1"/>
</dbReference>
<reference evidence="9 11" key="1">
    <citation type="submission" date="2020-06" db="EMBL/GenBank/DDBJ databases">
        <title>Anoxygenic phototrophic Chloroflexota member uses a Type I reaction center.</title>
        <authorList>
            <person name="Tsuji J.M."/>
            <person name="Shaw N.A."/>
            <person name="Nagashima S."/>
            <person name="Venkiteswaran J."/>
            <person name="Schiff S.L."/>
            <person name="Hanada S."/>
            <person name="Tank M."/>
            <person name="Neufeld J.D."/>
        </authorList>
    </citation>
    <scope>NUCLEOTIDE SEQUENCE [LARGE SCALE GENOMIC DNA]</scope>
    <source>
        <strain evidence="9">L227-S17</strain>
    </source>
</reference>
<dbReference type="EC" id="1.2.4.1" evidence="2 7"/>
<keyword evidence="4 7" id="KW-0560">Oxidoreductase</keyword>
<comment type="subunit">
    <text evidence="7">Heterodimer of an alpha and a beta chain.</text>
</comment>
<dbReference type="GO" id="GO:0006086">
    <property type="term" value="P:pyruvate decarboxylation to acetyl-CoA"/>
    <property type="evidence" value="ECO:0007669"/>
    <property type="project" value="InterPro"/>
</dbReference>
<evidence type="ECO:0000256" key="5">
    <source>
        <dbReference type="ARBA" id="ARBA00023052"/>
    </source>
</evidence>
<dbReference type="Proteomes" id="UP000521676">
    <property type="component" value="Unassembled WGS sequence"/>
</dbReference>
<dbReference type="Pfam" id="PF00676">
    <property type="entry name" value="E1_dh"/>
    <property type="match status" value="1"/>
</dbReference>
<keyword evidence="5 7" id="KW-0786">Thiamine pyrophosphate</keyword>
<dbReference type="EMBL" id="CP128399">
    <property type="protein sequence ID" value="WJW67653.1"/>
    <property type="molecule type" value="Genomic_DNA"/>
</dbReference>
<evidence type="ECO:0000313" key="12">
    <source>
        <dbReference type="Proteomes" id="UP001431572"/>
    </source>
</evidence>
<sequence length="353" mass="39290">MSSGVDGKTEEVKAAVRGNMEARASRAELLSYFRQMLMIRRFEEKTAEMYKKAKIGGYCHLNLGEEASIVGALSTLDSRDYIYTNYREHGYALARGMAPGAIMAELFGKEDGCSKGRGGSMHLFDNNLHFMGGYGIVGGQLPLATGAGFALTYKGEDGVVIAQMGDGATAIGAFHESLNLAKLWNLPVIFLVINNLYGMGTPVEKSSAVPELYRRARAYDMYAERVDGNDVLAVRDAMQRAVRLAREDKEPSLIELMSFRMKGHSVVDPDRYRTNEEKRYYAEHDPIQAYEEQLIAEGILTPEMIETTEAEIEREVESAVEFAEKSAFPKPEDLFQFMYATSVPNAVLEVKTY</sequence>
<evidence type="ECO:0000256" key="1">
    <source>
        <dbReference type="ARBA" id="ARBA00001964"/>
    </source>
</evidence>
<evidence type="ECO:0000256" key="6">
    <source>
        <dbReference type="ARBA" id="ARBA00023317"/>
    </source>
</evidence>
<evidence type="ECO:0000313" key="10">
    <source>
        <dbReference type="EMBL" id="WJW67653.1"/>
    </source>
</evidence>
<dbReference type="InterPro" id="IPR017597">
    <property type="entry name" value="Pyrv_DH_E1_asu_subgrp-y"/>
</dbReference>
<dbReference type="SUPFAM" id="SSF52518">
    <property type="entry name" value="Thiamin diphosphate-binding fold (THDP-binding)"/>
    <property type="match status" value="1"/>
</dbReference>
<evidence type="ECO:0000313" key="9">
    <source>
        <dbReference type="EMBL" id="NWJ45787.1"/>
    </source>
</evidence>
<accession>A0A8T7LY13</accession>
<keyword evidence="6 7" id="KW-0670">Pyruvate</keyword>
<evidence type="ECO:0000256" key="4">
    <source>
        <dbReference type="ARBA" id="ARBA00023002"/>
    </source>
</evidence>
<dbReference type="Proteomes" id="UP001431572">
    <property type="component" value="Chromosome 1"/>
</dbReference>
<evidence type="ECO:0000256" key="3">
    <source>
        <dbReference type="ARBA" id="ARBA00014159"/>
    </source>
</evidence>
<evidence type="ECO:0000256" key="7">
    <source>
        <dbReference type="RuleBase" id="RU361139"/>
    </source>
</evidence>
<dbReference type="InterPro" id="IPR029061">
    <property type="entry name" value="THDP-binding"/>
</dbReference>